<sequence>MPTRPSRKRPREAESTEEESLLEVSNPVAPTSENRRRDRLMEEQRQSGNGEQQANAAAVVHERQAETEQRNDPDNQVRTEPPAPAGRPEEQIRQRRESTPARAMNPLGNWEEFARALLNARPAVPTYGGADHEDPAKYLRRCDDYVTTYNLAAADQVSTLQEGLTGEAKSWWSCYRVMEVDYAKFKELLRSRWDSPGTRTALLTKLYGDKQGAMESVGTFLENKYRLFQRLRPNDSEAEKISTITSLLRPSIRRFVKLQHVQDYAALFSQAIDAERDEEEERAEERELNERRPDKNERGPPRCWRCPDARHYSRDCPKKPAPTENWRKAEDAAPSVPQK</sequence>
<dbReference type="Proteomes" id="UP000479190">
    <property type="component" value="Unassembled WGS sequence"/>
</dbReference>
<dbReference type="AlphaFoldDB" id="A0A6H5IIC8"/>
<keyword evidence="1" id="KW-0862">Zinc</keyword>
<evidence type="ECO:0000256" key="1">
    <source>
        <dbReference type="PROSITE-ProRule" id="PRU00047"/>
    </source>
</evidence>
<dbReference type="EMBL" id="CADCXV010000879">
    <property type="protein sequence ID" value="CAB0037918.1"/>
    <property type="molecule type" value="Genomic_DNA"/>
</dbReference>
<proteinExistence type="predicted"/>
<reference evidence="4 5" key="1">
    <citation type="submission" date="2020-02" db="EMBL/GenBank/DDBJ databases">
        <authorList>
            <person name="Ferguson B K."/>
        </authorList>
    </citation>
    <scope>NUCLEOTIDE SEQUENCE [LARGE SCALE GENOMIC DNA]</scope>
</reference>
<name>A0A6H5IIC8_9HYME</name>
<protein>
    <recommendedName>
        <fullName evidence="3">CCHC-type domain-containing protein</fullName>
    </recommendedName>
</protein>
<dbReference type="SUPFAM" id="SSF57756">
    <property type="entry name" value="Retrovirus zinc finger-like domains"/>
    <property type="match status" value="1"/>
</dbReference>
<keyword evidence="1" id="KW-0479">Metal-binding</keyword>
<gene>
    <name evidence="4" type="ORF">TBRA_LOCUS9721</name>
</gene>
<feature type="compositionally biased region" description="Basic and acidic residues" evidence="2">
    <location>
        <begin position="87"/>
        <end position="99"/>
    </location>
</feature>
<feature type="compositionally biased region" description="Polar residues" evidence="2">
    <location>
        <begin position="46"/>
        <end position="55"/>
    </location>
</feature>
<keyword evidence="1" id="KW-0863">Zinc-finger</keyword>
<feature type="compositionally biased region" description="Basic and acidic residues" evidence="2">
    <location>
        <begin position="60"/>
        <end position="77"/>
    </location>
</feature>
<feature type="compositionally biased region" description="Basic and acidic residues" evidence="2">
    <location>
        <begin position="33"/>
        <end position="45"/>
    </location>
</feature>
<dbReference type="InterPro" id="IPR001878">
    <property type="entry name" value="Znf_CCHC"/>
</dbReference>
<evidence type="ECO:0000256" key="2">
    <source>
        <dbReference type="SAM" id="MobiDB-lite"/>
    </source>
</evidence>
<evidence type="ECO:0000313" key="4">
    <source>
        <dbReference type="EMBL" id="CAB0037918.1"/>
    </source>
</evidence>
<feature type="region of interest" description="Disordered" evidence="2">
    <location>
        <begin position="1"/>
        <end position="101"/>
    </location>
</feature>
<evidence type="ECO:0000259" key="3">
    <source>
        <dbReference type="PROSITE" id="PS50158"/>
    </source>
</evidence>
<keyword evidence="5" id="KW-1185">Reference proteome</keyword>
<dbReference type="PROSITE" id="PS50158">
    <property type="entry name" value="ZF_CCHC"/>
    <property type="match status" value="1"/>
</dbReference>
<dbReference type="OrthoDB" id="6782657at2759"/>
<dbReference type="GO" id="GO:0008270">
    <property type="term" value="F:zinc ion binding"/>
    <property type="evidence" value="ECO:0007669"/>
    <property type="project" value="UniProtKB-KW"/>
</dbReference>
<feature type="compositionally biased region" description="Basic residues" evidence="2">
    <location>
        <begin position="1"/>
        <end position="10"/>
    </location>
</feature>
<feature type="compositionally biased region" description="Basic and acidic residues" evidence="2">
    <location>
        <begin position="283"/>
        <end position="318"/>
    </location>
</feature>
<dbReference type="InterPro" id="IPR036875">
    <property type="entry name" value="Znf_CCHC_sf"/>
</dbReference>
<accession>A0A6H5IIC8</accession>
<feature type="domain" description="CCHC-type" evidence="3">
    <location>
        <begin position="302"/>
        <end position="318"/>
    </location>
</feature>
<feature type="region of interest" description="Disordered" evidence="2">
    <location>
        <begin position="278"/>
        <end position="339"/>
    </location>
</feature>
<evidence type="ECO:0000313" key="5">
    <source>
        <dbReference type="Proteomes" id="UP000479190"/>
    </source>
</evidence>
<dbReference type="GO" id="GO:0003676">
    <property type="term" value="F:nucleic acid binding"/>
    <property type="evidence" value="ECO:0007669"/>
    <property type="project" value="InterPro"/>
</dbReference>
<organism evidence="4 5">
    <name type="scientific">Trichogramma brassicae</name>
    <dbReference type="NCBI Taxonomy" id="86971"/>
    <lineage>
        <taxon>Eukaryota</taxon>
        <taxon>Metazoa</taxon>
        <taxon>Ecdysozoa</taxon>
        <taxon>Arthropoda</taxon>
        <taxon>Hexapoda</taxon>
        <taxon>Insecta</taxon>
        <taxon>Pterygota</taxon>
        <taxon>Neoptera</taxon>
        <taxon>Endopterygota</taxon>
        <taxon>Hymenoptera</taxon>
        <taxon>Apocrita</taxon>
        <taxon>Proctotrupomorpha</taxon>
        <taxon>Chalcidoidea</taxon>
        <taxon>Trichogrammatidae</taxon>
        <taxon>Trichogramma</taxon>
    </lineage>
</organism>